<dbReference type="Proteomes" id="UP000694941">
    <property type="component" value="Unplaced"/>
</dbReference>
<dbReference type="PROSITE" id="PS01359">
    <property type="entry name" value="ZF_PHD_1"/>
    <property type="match status" value="1"/>
</dbReference>
<dbReference type="InterPro" id="IPR001965">
    <property type="entry name" value="Znf_PHD"/>
</dbReference>
<dbReference type="InterPro" id="IPR013083">
    <property type="entry name" value="Znf_RING/FYVE/PHD"/>
</dbReference>
<feature type="domain" description="PHD-type" evidence="8">
    <location>
        <begin position="283"/>
        <end position="400"/>
    </location>
</feature>
<dbReference type="InterPro" id="IPR019542">
    <property type="entry name" value="Enhancer_polycomb-like_N"/>
</dbReference>
<feature type="compositionally biased region" description="Polar residues" evidence="6">
    <location>
        <begin position="1290"/>
        <end position="1302"/>
    </location>
</feature>
<dbReference type="CDD" id="cd15671">
    <property type="entry name" value="ePHD_JADE"/>
    <property type="match status" value="1"/>
</dbReference>
<feature type="region of interest" description="Disordered" evidence="6">
    <location>
        <begin position="933"/>
        <end position="953"/>
    </location>
</feature>
<feature type="region of interest" description="Disordered" evidence="6">
    <location>
        <begin position="967"/>
        <end position="1038"/>
    </location>
</feature>
<evidence type="ECO:0000256" key="5">
    <source>
        <dbReference type="PROSITE-ProRule" id="PRU00146"/>
    </source>
</evidence>
<feature type="region of interest" description="Disordered" evidence="6">
    <location>
        <begin position="1"/>
        <end position="48"/>
    </location>
</feature>
<dbReference type="PANTHER" id="PTHR13793:SF160">
    <property type="entry name" value="PHD FINGER PROTEIN RHINOCEROS"/>
    <property type="match status" value="1"/>
</dbReference>
<dbReference type="InterPro" id="IPR034732">
    <property type="entry name" value="EPHD"/>
</dbReference>
<feature type="domain" description="PHD-type" evidence="7">
    <location>
        <begin position="231"/>
        <end position="281"/>
    </location>
</feature>
<dbReference type="InterPro" id="IPR050701">
    <property type="entry name" value="Histone_Mod_Regulator"/>
</dbReference>
<feature type="region of interest" description="Disordered" evidence="6">
    <location>
        <begin position="1347"/>
        <end position="1381"/>
    </location>
</feature>
<evidence type="ECO:0000313" key="10">
    <source>
        <dbReference type="RefSeq" id="XP_013786627.1"/>
    </source>
</evidence>
<dbReference type="Pfam" id="PF10513">
    <property type="entry name" value="EPL1"/>
    <property type="match status" value="1"/>
</dbReference>
<dbReference type="InterPro" id="IPR019787">
    <property type="entry name" value="Znf_PHD-finger"/>
</dbReference>
<dbReference type="PROSITE" id="PS50016">
    <property type="entry name" value="ZF_PHD_2"/>
    <property type="match status" value="1"/>
</dbReference>
<evidence type="ECO:0000256" key="2">
    <source>
        <dbReference type="ARBA" id="ARBA00022737"/>
    </source>
</evidence>
<keyword evidence="1" id="KW-0479">Metal-binding</keyword>
<reference evidence="10" key="1">
    <citation type="submission" date="2025-08" db="UniProtKB">
        <authorList>
            <consortium name="RefSeq"/>
        </authorList>
    </citation>
    <scope>IDENTIFICATION</scope>
    <source>
        <tissue evidence="10">Muscle</tissue>
    </source>
</reference>
<evidence type="ECO:0000259" key="7">
    <source>
        <dbReference type="PROSITE" id="PS50016"/>
    </source>
</evidence>
<proteinExistence type="predicted"/>
<dbReference type="SUPFAM" id="SSF57903">
    <property type="entry name" value="FYVE/PHD zinc finger"/>
    <property type="match status" value="1"/>
</dbReference>
<protein>
    <submittedName>
        <fullName evidence="10">Uncharacterized protein LOC106470609 isoform X1</fullName>
    </submittedName>
</protein>
<organism evidence="9 10">
    <name type="scientific">Limulus polyphemus</name>
    <name type="common">Atlantic horseshoe crab</name>
    <dbReference type="NCBI Taxonomy" id="6850"/>
    <lineage>
        <taxon>Eukaryota</taxon>
        <taxon>Metazoa</taxon>
        <taxon>Ecdysozoa</taxon>
        <taxon>Arthropoda</taxon>
        <taxon>Chelicerata</taxon>
        <taxon>Merostomata</taxon>
        <taxon>Xiphosura</taxon>
        <taxon>Limulidae</taxon>
        <taxon>Limulus</taxon>
    </lineage>
</organism>
<dbReference type="SMART" id="SM00249">
    <property type="entry name" value="PHD"/>
    <property type="match status" value="2"/>
</dbReference>
<dbReference type="PROSITE" id="PS51805">
    <property type="entry name" value="EPHD"/>
    <property type="match status" value="1"/>
</dbReference>
<evidence type="ECO:0000256" key="1">
    <source>
        <dbReference type="ARBA" id="ARBA00022723"/>
    </source>
</evidence>
<evidence type="ECO:0000256" key="3">
    <source>
        <dbReference type="ARBA" id="ARBA00022771"/>
    </source>
</evidence>
<evidence type="ECO:0000256" key="6">
    <source>
        <dbReference type="SAM" id="MobiDB-lite"/>
    </source>
</evidence>
<name>A0ABM1BQC6_LIMPO</name>
<accession>A0ABM1BQC6</accession>
<evidence type="ECO:0000259" key="8">
    <source>
        <dbReference type="PROSITE" id="PS51805"/>
    </source>
</evidence>
<dbReference type="Pfam" id="PF13831">
    <property type="entry name" value="PHD_2"/>
    <property type="match status" value="1"/>
</dbReference>
<feature type="compositionally biased region" description="Basic and acidic residues" evidence="6">
    <location>
        <begin position="425"/>
        <end position="435"/>
    </location>
</feature>
<dbReference type="RefSeq" id="XP_013786627.1">
    <property type="nucleotide sequence ID" value="XM_013931173.2"/>
</dbReference>
<keyword evidence="2" id="KW-0677">Repeat</keyword>
<dbReference type="PANTHER" id="PTHR13793">
    <property type="entry name" value="PHD FINGER PROTEINS"/>
    <property type="match status" value="1"/>
</dbReference>
<dbReference type="InterPro" id="IPR011011">
    <property type="entry name" value="Znf_FYVE_PHD"/>
</dbReference>
<feature type="region of interest" description="Disordered" evidence="6">
    <location>
        <begin position="397"/>
        <end position="435"/>
    </location>
</feature>
<feature type="compositionally biased region" description="Basic and acidic residues" evidence="6">
    <location>
        <begin position="933"/>
        <end position="949"/>
    </location>
</feature>
<dbReference type="InterPro" id="IPR019786">
    <property type="entry name" value="Zinc_finger_PHD-type_CS"/>
</dbReference>
<feature type="region of interest" description="Disordered" evidence="6">
    <location>
        <begin position="1131"/>
        <end position="1207"/>
    </location>
</feature>
<gene>
    <name evidence="10" type="primary">LOC106470609</name>
</gene>
<keyword evidence="4" id="KW-0862">Zinc</keyword>
<sequence length="1524" mass="170171">MASAAKGKRNFSVSQDTRASFGKKRRRRFSGSESEDSRGPFSSASGNLRLSDPSMSKIYNSSFKNNKPAELFRKDLISAMKLPDSEQLAPEEYWLISDSWKQDWEKGVQVPVNPENLAESAVRVIRKKEKKHNFKLPKKLIRCSHDQFFSNDLHVLTNVATQAEKVCRYDLDDIDVQWLKRVNEELEELGQPQIEEQMVEYLIEDLETQCFENLQGAIKSEEGLGIEYDEDVICDVCRSPDSEEGNEMVFCDSCNICVHQACYGITNIPEGSWVCRTCALGLRPSCLLCPDKGGAMKTTRSGRKWAHVSCALWIPEVSIGNVDKMEPIIKISDISPRRWSLVCSLCRERVGACIQCSVKTCKTAYHVTCAFKNNLDMKAIIEDEKDDDGVKLRSYCQKHSQKKDSNLSSDSEDENESPRKKKKNEKNQKPKKEYEISCEEQAKAKKIQQMSSEFYNYVNTEEMAELLQVNPTVVDFVYQYWKLKRKAQFDKPLLTPKEEESDILGRKQEDSLYARMKMFVHLRQDLERVRNLCYMVSRREKLFRSWLKLREEIFQTQAKTLANKSLKLTNQDIEAVMLANRGSSVYDKIYSRDRELAPHTLAVLAKLNPVEYTYVEKVEKKKKEKPSFQRLPNPYAKQYINGTHARSKRRLSSVLNGSKNLEKSSESAFFASKMQDDMKMDMDATYQSVDFKELPETSEVKMATVDTSLFVDKSFSLSSESIKVSGENACRGLGDDLELKICKKKLCCDLVEGNDEKESDDMLNMNNNKKCGGETELEDKECNGEVEVNIGEKKLDGEPEVTCIKKHLDCGVEMKINKEINDEIKVDKKEFGGGTEVVIEKDTVSEPVVKVSKRGLAGETEVETSKGELCDKTEVKADKKELGNGAEVKVGKEELGNEAAVMTSKGELNGQKEVKVNKGEFYSEAKVKATKGELDSKAKVKAGKEELSSEAKVNASKLELDSKAKVNASKGELDSEAKVKATKGELDSEAKVKASKGDLSNEANVKASKGELSNEANVKASKGELSNEANVKANKEELSSEAKVMTRIGELSSEAKVKASKGELVSEAKVMTSIGELSSEAKIKASKGELGSGVNVKGRELGNEVNVKASKEELGNEANVKVSNGEFESEAVMKGSRKKFTSGAGAKVSVRESVNIPQKEVSLNKSDGKSEVLATTKQSGGDVEPCSMENKSETLASNTNIEGLGERERVSKSVSELGSFKVNHVGKLVDDLPVIENIKDTKSDIGNVKYINRSFSSDMLKEVDVTLERTDQFLKTPPPLSKGPEKSLLGLTNSQKSPVLSKTSKRDDKLLIHKQSSLDNSSSNERLREESTKICESIFVNSTASKGSLSGYRIPKKSKSGNKNTTSENVRGNSPISPLSEVSSLKRETFSASDGYKKFRTSRNWKNSREFNSHSVLLNGENQSQSKRLVIKLRKDPNFPDSHRWKRDPTFGEGAGAFKVVQNDWQSPPKKTDHNLRSDRRIQLSDPTWVASKDCGSKENGTNSRYSMRFRTNSNMCKPDTGVS</sequence>
<dbReference type="CDD" id="cd15573">
    <property type="entry name" value="PHD_JADE"/>
    <property type="match status" value="1"/>
</dbReference>
<evidence type="ECO:0000313" key="9">
    <source>
        <dbReference type="Proteomes" id="UP000694941"/>
    </source>
</evidence>
<keyword evidence="9" id="KW-1185">Reference proteome</keyword>
<keyword evidence="3 5" id="KW-0863">Zinc-finger</keyword>
<dbReference type="Gene3D" id="3.30.40.10">
    <property type="entry name" value="Zinc/RING finger domain, C3HC4 (zinc finger)"/>
    <property type="match status" value="2"/>
</dbReference>
<dbReference type="GeneID" id="106470609"/>
<feature type="region of interest" description="Disordered" evidence="6">
    <location>
        <begin position="1273"/>
        <end position="1306"/>
    </location>
</feature>
<feature type="compositionally biased region" description="Basic and acidic residues" evidence="6">
    <location>
        <begin position="971"/>
        <end position="996"/>
    </location>
</feature>
<feature type="compositionally biased region" description="Polar residues" evidence="6">
    <location>
        <begin position="1368"/>
        <end position="1381"/>
    </location>
</feature>
<dbReference type="Pfam" id="PF13832">
    <property type="entry name" value="zf-HC5HC2H_2"/>
    <property type="match status" value="1"/>
</dbReference>
<evidence type="ECO:0000256" key="4">
    <source>
        <dbReference type="ARBA" id="ARBA00022833"/>
    </source>
</evidence>